<dbReference type="Pfam" id="PF17784">
    <property type="entry name" value="Sulfotransfer_4"/>
    <property type="match status" value="1"/>
</dbReference>
<keyword evidence="1" id="KW-0472">Membrane</keyword>
<accession>A0A8J4FZT2</accession>
<protein>
    <recommendedName>
        <fullName evidence="5">Sulfotransferase</fullName>
    </recommendedName>
</protein>
<evidence type="ECO:0000313" key="3">
    <source>
        <dbReference type="EMBL" id="GIM17161.1"/>
    </source>
</evidence>
<proteinExistence type="predicted"/>
<dbReference type="AlphaFoldDB" id="A0A8J4FZT2"/>
<keyword evidence="4" id="KW-1185">Reference proteome</keyword>
<dbReference type="Gene3D" id="3.40.50.300">
    <property type="entry name" value="P-loop containing nucleotide triphosphate hydrolases"/>
    <property type="match status" value="1"/>
</dbReference>
<sequence length="290" mass="32822">MQYLFKVKDMSLIQSSNSSSDNTSRFGDHGNLHLEVIGGGFGRTGTATLYAALNMLGYKTHHMIEVISHRDQAAAWLKATRDRAAGRPIDWWPVLGAGEYTAAVDWPSVAFYQELLAANPDAKVVLTLRDFDKWYESVRCTIFAAGEALRSIQPPLYLAPLFRNRVNMAAMTEELIWWGTFGGRFHDRQYTRKVYESHMAEVRRVVPPGQLLEFRVQDGWEPLCAFLGKPVPEQPFPHVNTTAEFRQRIDHLRAISRRLATMFAVSNTLVVTGLVVGLMLGGHMIMRKIR</sequence>
<dbReference type="EMBL" id="BNCP01000092">
    <property type="protein sequence ID" value="GIL93257.1"/>
    <property type="molecule type" value="Genomic_DNA"/>
</dbReference>
<evidence type="ECO:0000256" key="1">
    <source>
        <dbReference type="SAM" id="Phobius"/>
    </source>
</evidence>
<gene>
    <name evidence="2" type="ORF">Vretifemale_20679</name>
    <name evidence="3" type="ORF">Vretimale_19669</name>
</gene>
<keyword evidence="1" id="KW-0812">Transmembrane</keyword>
<dbReference type="SUPFAM" id="SSF52540">
    <property type="entry name" value="P-loop containing nucleoside triphosphate hydrolases"/>
    <property type="match status" value="1"/>
</dbReference>
<name>A0A8J4FZT2_9CHLO</name>
<dbReference type="EMBL" id="BNCQ01000093">
    <property type="protein sequence ID" value="GIM17161.1"/>
    <property type="molecule type" value="Genomic_DNA"/>
</dbReference>
<organism evidence="2 4">
    <name type="scientific">Volvox reticuliferus</name>
    <dbReference type="NCBI Taxonomy" id="1737510"/>
    <lineage>
        <taxon>Eukaryota</taxon>
        <taxon>Viridiplantae</taxon>
        <taxon>Chlorophyta</taxon>
        <taxon>core chlorophytes</taxon>
        <taxon>Chlorophyceae</taxon>
        <taxon>CS clade</taxon>
        <taxon>Chlamydomonadales</taxon>
        <taxon>Volvocaceae</taxon>
        <taxon>Volvox</taxon>
    </lineage>
</organism>
<evidence type="ECO:0008006" key="5">
    <source>
        <dbReference type="Google" id="ProtNLM"/>
    </source>
</evidence>
<dbReference type="PANTHER" id="PTHR36978">
    <property type="entry name" value="P-LOOP CONTAINING NUCLEOTIDE TRIPHOSPHATE HYDROLASE"/>
    <property type="match status" value="1"/>
</dbReference>
<dbReference type="Proteomes" id="UP000747110">
    <property type="component" value="Unassembled WGS sequence"/>
</dbReference>
<dbReference type="InterPro" id="IPR040632">
    <property type="entry name" value="Sulfotransfer_4"/>
</dbReference>
<dbReference type="Proteomes" id="UP000722791">
    <property type="component" value="Unassembled WGS sequence"/>
</dbReference>
<comment type="caution">
    <text evidence="2">The sequence shown here is derived from an EMBL/GenBank/DDBJ whole genome shotgun (WGS) entry which is preliminary data.</text>
</comment>
<evidence type="ECO:0000313" key="2">
    <source>
        <dbReference type="EMBL" id="GIL93257.1"/>
    </source>
</evidence>
<feature type="transmembrane region" description="Helical" evidence="1">
    <location>
        <begin position="259"/>
        <end position="280"/>
    </location>
</feature>
<evidence type="ECO:0000313" key="4">
    <source>
        <dbReference type="Proteomes" id="UP000747110"/>
    </source>
</evidence>
<reference evidence="2" key="1">
    <citation type="journal article" date="2021" name="Proc. Natl. Acad. Sci. U.S.A.">
        <title>Three genomes in the algal genus Volvox reveal the fate of a haploid sex-determining region after a transition to homothallism.</title>
        <authorList>
            <person name="Yamamoto K."/>
            <person name="Hamaji T."/>
            <person name="Kawai-Toyooka H."/>
            <person name="Matsuzaki R."/>
            <person name="Takahashi F."/>
            <person name="Nishimura Y."/>
            <person name="Kawachi M."/>
            <person name="Noguchi H."/>
            <person name="Minakuchi Y."/>
            <person name="Umen J.G."/>
            <person name="Toyoda A."/>
            <person name="Nozaki H."/>
        </authorList>
    </citation>
    <scope>NUCLEOTIDE SEQUENCE</scope>
    <source>
        <strain evidence="3">NIES-3785</strain>
        <strain evidence="2">NIES-3786</strain>
    </source>
</reference>
<keyword evidence="1" id="KW-1133">Transmembrane helix</keyword>
<dbReference type="PANTHER" id="PTHR36978:SF4">
    <property type="entry name" value="P-LOOP CONTAINING NUCLEOSIDE TRIPHOSPHATE HYDROLASE PROTEIN"/>
    <property type="match status" value="1"/>
</dbReference>
<dbReference type="InterPro" id="IPR027417">
    <property type="entry name" value="P-loop_NTPase"/>
</dbReference>
<dbReference type="OrthoDB" id="408152at2759"/>